<protein>
    <submittedName>
        <fullName evidence="2">Uncharacterized protein</fullName>
    </submittedName>
</protein>
<dbReference type="EMBL" id="JAHLFU010000293">
    <property type="protein sequence ID" value="MBU3854860.1"/>
    <property type="molecule type" value="Genomic_DNA"/>
</dbReference>
<proteinExistence type="predicted"/>
<evidence type="ECO:0000313" key="3">
    <source>
        <dbReference type="Proteomes" id="UP000823865"/>
    </source>
</evidence>
<keyword evidence="1" id="KW-0812">Transmembrane</keyword>
<dbReference type="AlphaFoldDB" id="A0A9E2L8Z0"/>
<keyword evidence="1" id="KW-1133">Transmembrane helix</keyword>
<gene>
    <name evidence="2" type="ORF">H9789_13810</name>
</gene>
<name>A0A9E2L8Z0_9BACT</name>
<comment type="caution">
    <text evidence="2">The sequence shown here is derived from an EMBL/GenBank/DDBJ whole genome shotgun (WGS) entry which is preliminary data.</text>
</comment>
<feature type="transmembrane region" description="Helical" evidence="1">
    <location>
        <begin position="55"/>
        <end position="75"/>
    </location>
</feature>
<accession>A0A9E2L8Z0</accession>
<evidence type="ECO:0000256" key="1">
    <source>
        <dbReference type="SAM" id="Phobius"/>
    </source>
</evidence>
<evidence type="ECO:0000313" key="2">
    <source>
        <dbReference type="EMBL" id="MBU3854860.1"/>
    </source>
</evidence>
<reference evidence="2" key="1">
    <citation type="journal article" date="2021" name="PeerJ">
        <title>Extensive microbial diversity within the chicken gut microbiome revealed by metagenomics and culture.</title>
        <authorList>
            <person name="Gilroy R."/>
            <person name="Ravi A."/>
            <person name="Getino M."/>
            <person name="Pursley I."/>
            <person name="Horton D.L."/>
            <person name="Alikhan N.F."/>
            <person name="Baker D."/>
            <person name="Gharbi K."/>
            <person name="Hall N."/>
            <person name="Watson M."/>
            <person name="Adriaenssens E.M."/>
            <person name="Foster-Nyarko E."/>
            <person name="Jarju S."/>
            <person name="Secka A."/>
            <person name="Antonio M."/>
            <person name="Oren A."/>
            <person name="Chaudhuri R.R."/>
            <person name="La Ragione R."/>
            <person name="Hildebrand F."/>
            <person name="Pallen M.J."/>
        </authorList>
    </citation>
    <scope>NUCLEOTIDE SEQUENCE</scope>
    <source>
        <strain evidence="2">G3-2149</strain>
    </source>
</reference>
<sequence length="127" mass="14475">MREEYIIRRKFGKKEPFTVPENYFADFADRLMNELPEKNAPVVHQPAARIRHLRYWLATAAVVCSVAMTGAWIYLKQISASKTPVASVSVEHDINVTPETESVYMEDMLDYALVDNSEIAMYLTGSN</sequence>
<reference evidence="2" key="2">
    <citation type="submission" date="2021-04" db="EMBL/GenBank/DDBJ databases">
        <authorList>
            <person name="Gilroy R."/>
        </authorList>
    </citation>
    <scope>NUCLEOTIDE SEQUENCE</scope>
    <source>
        <strain evidence="2">G3-2149</strain>
    </source>
</reference>
<organism evidence="2 3">
    <name type="scientific">Candidatus Paraprevotella stercoravium</name>
    <dbReference type="NCBI Taxonomy" id="2838725"/>
    <lineage>
        <taxon>Bacteria</taxon>
        <taxon>Pseudomonadati</taxon>
        <taxon>Bacteroidota</taxon>
        <taxon>Bacteroidia</taxon>
        <taxon>Bacteroidales</taxon>
        <taxon>Prevotellaceae</taxon>
        <taxon>Paraprevotella</taxon>
    </lineage>
</organism>
<keyword evidence="1" id="KW-0472">Membrane</keyword>
<dbReference type="Proteomes" id="UP000823865">
    <property type="component" value="Unassembled WGS sequence"/>
</dbReference>